<dbReference type="AlphaFoldDB" id="A0A0A9AFA8"/>
<reference evidence="2" key="2">
    <citation type="journal article" date="2015" name="Data Brief">
        <title>Shoot transcriptome of the giant reed, Arundo donax.</title>
        <authorList>
            <person name="Barrero R.A."/>
            <person name="Guerrero F.D."/>
            <person name="Moolhuijzen P."/>
            <person name="Goolsby J.A."/>
            <person name="Tidwell J."/>
            <person name="Bellgard S.E."/>
            <person name="Bellgard M.I."/>
        </authorList>
    </citation>
    <scope>NUCLEOTIDE SEQUENCE</scope>
    <source>
        <tissue evidence="2">Shoot tissue taken approximately 20 cm above the soil surface</tissue>
    </source>
</reference>
<accession>A0A0A9AFA8</accession>
<protein>
    <submittedName>
        <fullName evidence="2">Uncharacterized protein</fullName>
    </submittedName>
</protein>
<reference evidence="2" key="1">
    <citation type="submission" date="2014-09" db="EMBL/GenBank/DDBJ databases">
        <authorList>
            <person name="Magalhaes I.L.F."/>
            <person name="Oliveira U."/>
            <person name="Santos F.R."/>
            <person name="Vidigal T.H.D.A."/>
            <person name="Brescovit A.D."/>
            <person name="Santos A.J."/>
        </authorList>
    </citation>
    <scope>NUCLEOTIDE SEQUENCE</scope>
    <source>
        <tissue evidence="2">Shoot tissue taken approximately 20 cm above the soil surface</tissue>
    </source>
</reference>
<feature type="region of interest" description="Disordered" evidence="1">
    <location>
        <begin position="1"/>
        <end position="21"/>
    </location>
</feature>
<sequence>MSSTVRTTPPRSGTTRSSCST</sequence>
<dbReference type="EMBL" id="GBRH01249312">
    <property type="protein sequence ID" value="JAD48583.1"/>
    <property type="molecule type" value="Transcribed_RNA"/>
</dbReference>
<name>A0A0A9AFA8_ARUDO</name>
<organism evidence="2">
    <name type="scientific">Arundo donax</name>
    <name type="common">Giant reed</name>
    <name type="synonym">Donax arundinaceus</name>
    <dbReference type="NCBI Taxonomy" id="35708"/>
    <lineage>
        <taxon>Eukaryota</taxon>
        <taxon>Viridiplantae</taxon>
        <taxon>Streptophyta</taxon>
        <taxon>Embryophyta</taxon>
        <taxon>Tracheophyta</taxon>
        <taxon>Spermatophyta</taxon>
        <taxon>Magnoliopsida</taxon>
        <taxon>Liliopsida</taxon>
        <taxon>Poales</taxon>
        <taxon>Poaceae</taxon>
        <taxon>PACMAD clade</taxon>
        <taxon>Arundinoideae</taxon>
        <taxon>Arundineae</taxon>
        <taxon>Arundo</taxon>
    </lineage>
</organism>
<proteinExistence type="predicted"/>
<evidence type="ECO:0000256" key="1">
    <source>
        <dbReference type="SAM" id="MobiDB-lite"/>
    </source>
</evidence>
<evidence type="ECO:0000313" key="2">
    <source>
        <dbReference type="EMBL" id="JAD48583.1"/>
    </source>
</evidence>